<accession>A0ABN9UDN9</accession>
<dbReference type="Proteomes" id="UP001189429">
    <property type="component" value="Unassembled WGS sequence"/>
</dbReference>
<dbReference type="InterPro" id="IPR001525">
    <property type="entry name" value="C5_MeTfrase"/>
</dbReference>
<evidence type="ECO:0000313" key="4">
    <source>
        <dbReference type="EMBL" id="CAK0856095.1"/>
    </source>
</evidence>
<evidence type="ECO:0000256" key="1">
    <source>
        <dbReference type="ARBA" id="ARBA00022603"/>
    </source>
</evidence>
<dbReference type="InterPro" id="IPR029063">
    <property type="entry name" value="SAM-dependent_MTases_sf"/>
</dbReference>
<keyword evidence="1" id="KW-0489">Methyltransferase</keyword>
<reference evidence="4" key="1">
    <citation type="submission" date="2023-10" db="EMBL/GenBank/DDBJ databases">
        <authorList>
            <person name="Chen Y."/>
            <person name="Shah S."/>
            <person name="Dougan E. K."/>
            <person name="Thang M."/>
            <person name="Chan C."/>
        </authorList>
    </citation>
    <scope>NUCLEOTIDE SEQUENCE [LARGE SCALE GENOMIC DNA]</scope>
</reference>
<evidence type="ECO:0000256" key="2">
    <source>
        <dbReference type="ARBA" id="ARBA00022679"/>
    </source>
</evidence>
<organism evidence="4 5">
    <name type="scientific">Prorocentrum cordatum</name>
    <dbReference type="NCBI Taxonomy" id="2364126"/>
    <lineage>
        <taxon>Eukaryota</taxon>
        <taxon>Sar</taxon>
        <taxon>Alveolata</taxon>
        <taxon>Dinophyceae</taxon>
        <taxon>Prorocentrales</taxon>
        <taxon>Prorocentraceae</taxon>
        <taxon>Prorocentrum</taxon>
    </lineage>
</organism>
<keyword evidence="5" id="KW-1185">Reference proteome</keyword>
<evidence type="ECO:0000256" key="3">
    <source>
        <dbReference type="SAM" id="MobiDB-lite"/>
    </source>
</evidence>
<feature type="compositionally biased region" description="Polar residues" evidence="3">
    <location>
        <begin position="557"/>
        <end position="570"/>
    </location>
</feature>
<proteinExistence type="predicted"/>
<dbReference type="EMBL" id="CAUYUJ010015603">
    <property type="protein sequence ID" value="CAK0856095.1"/>
    <property type="molecule type" value="Genomic_DNA"/>
</dbReference>
<dbReference type="Gene3D" id="3.40.50.150">
    <property type="entry name" value="Vaccinia Virus protein VP39"/>
    <property type="match status" value="1"/>
</dbReference>
<dbReference type="Pfam" id="PF00145">
    <property type="entry name" value="DNA_methylase"/>
    <property type="match status" value="1"/>
</dbReference>
<gene>
    <name evidence="4" type="ORF">PCOR1329_LOCUS46557</name>
</gene>
<evidence type="ECO:0000313" key="5">
    <source>
        <dbReference type="Proteomes" id="UP001189429"/>
    </source>
</evidence>
<comment type="caution">
    <text evidence="4">The sequence shown here is derived from an EMBL/GenBank/DDBJ whole genome shotgun (WGS) entry which is preliminary data.</text>
</comment>
<feature type="non-terminal residue" evidence="4">
    <location>
        <position position="583"/>
    </location>
</feature>
<dbReference type="SUPFAM" id="SSF53335">
    <property type="entry name" value="S-adenosyl-L-methionine-dependent methyltransferases"/>
    <property type="match status" value="1"/>
</dbReference>
<feature type="region of interest" description="Disordered" evidence="3">
    <location>
        <begin position="557"/>
        <end position="583"/>
    </location>
</feature>
<feature type="non-terminal residue" evidence="4">
    <location>
        <position position="1"/>
    </location>
</feature>
<protein>
    <submittedName>
        <fullName evidence="4">Uncharacterized protein</fullName>
    </submittedName>
</protein>
<sequence>DCATPQAGPEGTQVADEAAFIEGDTNGIDGDWAHREALGQRMEDFDQPKQTHFQQTLEKVFARMPVMKELALVSALKSYAGRHGGVVTRASACTGMGIKAKIDPVLEQFLQRTYDIGLCSVHPLRSELNPRKRAFIRQQFADATFIVGDMAGLQKDKAFDTVSGADRVVPHFVSIDIGFPCVSRCPLSVKCRENLNCCQTNSAATGKAVNCIFKIIEQNWPEEIMLECITQLLQVGDGCTTSDAEWITQQVTARGYWCIHTVVQASQQGSPVPRERIYWVAIKDIPKEKYEEASHFFLEVLHSFNIGEMTVDECTNTFLYMDDGDRETVSRMCGLPTYAGTGPMISQAKGVKATAPDYKTDHHEIFTASHYAWPVDWEQFGQTVLPDGLYQRERESLYFLHKRFPFDCAHKAEFVEINTSLPRLLQSCVDMDSDYTSFKKSPWRTTPGTLVGSGKVAVRYIKPGSSPTVCIARLLEPLEYLLCVGWSENFRAHHYFDLQKIGDLDLDPKLNQATYADLIGDMAGNAWSAYSYAAAQIARMAVSGKYLSQETIVIDADSQQPGQAQDTQAPDNGGGVVDESSSE</sequence>
<keyword evidence="2" id="KW-0808">Transferase</keyword>
<name>A0ABN9UDN9_9DINO</name>